<dbReference type="PANTHER" id="PTHR24322:SF736">
    <property type="entry name" value="RETINOL DEHYDROGENASE 10"/>
    <property type="match status" value="1"/>
</dbReference>
<dbReference type="InterPro" id="IPR036291">
    <property type="entry name" value="NAD(P)-bd_dom_sf"/>
</dbReference>
<name>D6Y4H4_THEBD</name>
<gene>
    <name evidence="3" type="ordered locus">Tbis_2447</name>
</gene>
<protein>
    <submittedName>
        <fullName evidence="3">Short-chain dehydrogenase/reductase SDR</fullName>
    </submittedName>
</protein>
<dbReference type="PROSITE" id="PS00061">
    <property type="entry name" value="ADH_SHORT"/>
    <property type="match status" value="1"/>
</dbReference>
<dbReference type="STRING" id="469371.Tbis_2447"/>
<dbReference type="eggNOG" id="COG4221">
    <property type="taxonomic scope" value="Bacteria"/>
</dbReference>
<evidence type="ECO:0000256" key="1">
    <source>
        <dbReference type="ARBA" id="ARBA00006484"/>
    </source>
</evidence>
<dbReference type="HOGENOM" id="CLU_010194_2_1_11"/>
<accession>D6Y4H4</accession>
<dbReference type="InterPro" id="IPR020904">
    <property type="entry name" value="Sc_DH/Rdtase_CS"/>
</dbReference>
<dbReference type="GO" id="GO:0016616">
    <property type="term" value="F:oxidoreductase activity, acting on the CH-OH group of donors, NAD or NADP as acceptor"/>
    <property type="evidence" value="ECO:0007669"/>
    <property type="project" value="TreeGrafter"/>
</dbReference>
<dbReference type="KEGG" id="tbi:Tbis_2447"/>
<dbReference type="AlphaFoldDB" id="D6Y4H4"/>
<evidence type="ECO:0000313" key="3">
    <source>
        <dbReference type="EMBL" id="ADG89150.1"/>
    </source>
</evidence>
<evidence type="ECO:0000313" key="4">
    <source>
        <dbReference type="Proteomes" id="UP000006640"/>
    </source>
</evidence>
<dbReference type="PANTHER" id="PTHR24322">
    <property type="entry name" value="PKSB"/>
    <property type="match status" value="1"/>
</dbReference>
<dbReference type="RefSeq" id="WP_013132683.1">
    <property type="nucleotide sequence ID" value="NC_014165.1"/>
</dbReference>
<evidence type="ECO:0000256" key="2">
    <source>
        <dbReference type="ARBA" id="ARBA00023002"/>
    </source>
</evidence>
<proteinExistence type="inferred from homology"/>
<dbReference type="EMBL" id="CP001874">
    <property type="protein sequence ID" value="ADG89150.1"/>
    <property type="molecule type" value="Genomic_DNA"/>
</dbReference>
<dbReference type="FunFam" id="3.40.50.720:FF:000084">
    <property type="entry name" value="Short-chain dehydrogenase reductase"/>
    <property type="match status" value="1"/>
</dbReference>
<dbReference type="Proteomes" id="UP000006640">
    <property type="component" value="Chromosome"/>
</dbReference>
<keyword evidence="2" id="KW-0560">Oxidoreductase</keyword>
<dbReference type="OrthoDB" id="210852at2"/>
<dbReference type="Pfam" id="PF00106">
    <property type="entry name" value="adh_short"/>
    <property type="match status" value="1"/>
</dbReference>
<keyword evidence="4" id="KW-1185">Reference proteome</keyword>
<comment type="similarity">
    <text evidence="1">Belongs to the short-chain dehydrogenases/reductases (SDR) family.</text>
</comment>
<reference evidence="3 4" key="1">
    <citation type="submission" date="2010-01" db="EMBL/GenBank/DDBJ databases">
        <title>The complete genome of Thermobispora bispora DSM 43833.</title>
        <authorList>
            <consortium name="US DOE Joint Genome Institute (JGI-PGF)"/>
            <person name="Lucas S."/>
            <person name="Copeland A."/>
            <person name="Lapidus A."/>
            <person name="Glavina del Rio T."/>
            <person name="Dalin E."/>
            <person name="Tice H."/>
            <person name="Bruce D."/>
            <person name="Goodwin L."/>
            <person name="Pitluck S."/>
            <person name="Kyrpides N."/>
            <person name="Mavromatis K."/>
            <person name="Ivanova N."/>
            <person name="Mikhailova N."/>
            <person name="Chertkov O."/>
            <person name="Brettin T."/>
            <person name="Detter J.C."/>
            <person name="Han C."/>
            <person name="Larimer F."/>
            <person name="Land M."/>
            <person name="Hauser L."/>
            <person name="Markowitz V."/>
            <person name="Cheng J.-F."/>
            <person name="Hugenholtz P."/>
            <person name="Woyke T."/>
            <person name="Wu D."/>
            <person name="Jando M."/>
            <person name="Schneider S."/>
            <person name="Klenk H.-P."/>
            <person name="Eisen J.A."/>
        </authorList>
    </citation>
    <scope>NUCLEOTIDE SEQUENCE [LARGE SCALE GENOMIC DNA]</scope>
    <source>
        <strain evidence="4">ATCC 19993 / DSM 43833 / CBS 139.67 / JCM 10125 / KCTC 9307 / NBRC 14880 / R51</strain>
    </source>
</reference>
<dbReference type="SUPFAM" id="SSF51735">
    <property type="entry name" value="NAD(P)-binding Rossmann-fold domains"/>
    <property type="match status" value="1"/>
</dbReference>
<dbReference type="InterPro" id="IPR002347">
    <property type="entry name" value="SDR_fam"/>
</dbReference>
<dbReference type="PRINTS" id="PR00081">
    <property type="entry name" value="GDHRDH"/>
</dbReference>
<organism evidence="3 4">
    <name type="scientific">Thermobispora bispora (strain ATCC 19993 / DSM 43833 / CBS 139.67 / JCM 10125 / KCTC 9307 / NBRC 14880 / R51)</name>
    <dbReference type="NCBI Taxonomy" id="469371"/>
    <lineage>
        <taxon>Bacteria</taxon>
        <taxon>Bacillati</taxon>
        <taxon>Actinomycetota</taxon>
        <taxon>Actinomycetes</taxon>
        <taxon>Streptosporangiales</taxon>
        <taxon>Streptosporangiaceae</taxon>
        <taxon>Thermobispora</taxon>
    </lineage>
</organism>
<dbReference type="Gene3D" id="3.40.50.720">
    <property type="entry name" value="NAD(P)-binding Rossmann-like Domain"/>
    <property type="match status" value="1"/>
</dbReference>
<sequence>MRVTGEVVVVTGAASGIGRALARRFAAEGAAGVVVADVDEAGAAAVAREIGDRALAVRADVTVEAEVRALADVAEREFGPIGLFCSNAGIITGHGLDASDADWSRALAVNTLAHVYAARAVVPRMVERGGGYLLNTCSAAGLVSCPGDAPYAVSKAAAISFAEWLAIHYRAKGIRVSVLCPQGVRTPMMERGLAEDHLTARGVAKAAPLLDPDDVAAQVVDALAEERFLILPHPEVAEYVRRKYDDTDRWIAGMSRFVASLGER</sequence>